<dbReference type="GO" id="GO:0016787">
    <property type="term" value="F:hydrolase activity"/>
    <property type="evidence" value="ECO:0007669"/>
    <property type="project" value="InterPro"/>
</dbReference>
<proteinExistence type="predicted"/>
<dbReference type="InterPro" id="IPR000383">
    <property type="entry name" value="Xaa-Pro-like_dom"/>
</dbReference>
<accession>X1DL47</accession>
<gene>
    <name evidence="2" type="ORF">S03H2_09110</name>
</gene>
<organism evidence="2">
    <name type="scientific">marine sediment metagenome</name>
    <dbReference type="NCBI Taxonomy" id="412755"/>
    <lineage>
        <taxon>unclassified sequences</taxon>
        <taxon>metagenomes</taxon>
        <taxon>ecological metagenomes</taxon>
    </lineage>
</organism>
<dbReference type="SUPFAM" id="SSF53474">
    <property type="entry name" value="alpha/beta-Hydrolases"/>
    <property type="match status" value="1"/>
</dbReference>
<dbReference type="Pfam" id="PF02129">
    <property type="entry name" value="Peptidase_S15"/>
    <property type="match status" value="1"/>
</dbReference>
<sequence>NLPWEHHETVNTVDWVPEGYVVVRVDERGVGKTPGMFEQFSLQEAKDFYDSIEWAAKQEWCNSNVGTWGISYWAMTQYNMAQLQPPSLKAMVPVFGSNNSYRGYAFNGGLYNDFNMIVKNSCGEWKGVDWISIASDNPFDDPELFGPTGNLCISSDLSKITAPLWSVMPQVHPGIHVRDSSEGYIHAGSEHKKLTIVGGQQHAWPYSKEATAEFRAFFDYWLKGIDNGAMDGPPVKMMVRTGRGEHFW</sequence>
<evidence type="ECO:0000259" key="1">
    <source>
        <dbReference type="Pfam" id="PF02129"/>
    </source>
</evidence>
<dbReference type="Gene3D" id="3.40.50.1820">
    <property type="entry name" value="alpha/beta hydrolase"/>
    <property type="match status" value="1"/>
</dbReference>
<dbReference type="InterPro" id="IPR029058">
    <property type="entry name" value="AB_hydrolase_fold"/>
</dbReference>
<dbReference type="NCBIfam" id="TIGR00976">
    <property type="entry name" value="CocE_NonD"/>
    <property type="match status" value="1"/>
</dbReference>
<feature type="domain" description="Xaa-Pro dipeptidyl-peptidase-like" evidence="1">
    <location>
        <begin position="9"/>
        <end position="113"/>
    </location>
</feature>
<protein>
    <recommendedName>
        <fullName evidence="1">Xaa-Pro dipeptidyl-peptidase-like domain-containing protein</fullName>
    </recommendedName>
</protein>
<dbReference type="InterPro" id="IPR050585">
    <property type="entry name" value="Xaa-Pro_dipeptidyl-ppase/CocE"/>
</dbReference>
<feature type="non-terminal residue" evidence="2">
    <location>
        <position position="1"/>
    </location>
</feature>
<feature type="non-terminal residue" evidence="2">
    <location>
        <position position="248"/>
    </location>
</feature>
<dbReference type="InterPro" id="IPR005674">
    <property type="entry name" value="CocE/Ser_esterase"/>
</dbReference>
<dbReference type="PANTHER" id="PTHR43056">
    <property type="entry name" value="PEPTIDASE S9 PROLYL OLIGOPEPTIDASE"/>
    <property type="match status" value="1"/>
</dbReference>
<dbReference type="EMBL" id="BARU01004566">
    <property type="protein sequence ID" value="GAH21621.1"/>
    <property type="molecule type" value="Genomic_DNA"/>
</dbReference>
<reference evidence="2" key="1">
    <citation type="journal article" date="2014" name="Front. Microbiol.">
        <title>High frequency of phylogenetically diverse reductive dehalogenase-homologous genes in deep subseafloor sedimentary metagenomes.</title>
        <authorList>
            <person name="Kawai M."/>
            <person name="Futagami T."/>
            <person name="Toyoda A."/>
            <person name="Takaki Y."/>
            <person name="Nishi S."/>
            <person name="Hori S."/>
            <person name="Arai W."/>
            <person name="Tsubouchi T."/>
            <person name="Morono Y."/>
            <person name="Uchiyama I."/>
            <person name="Ito T."/>
            <person name="Fujiyama A."/>
            <person name="Inagaki F."/>
            <person name="Takami H."/>
        </authorList>
    </citation>
    <scope>NUCLEOTIDE SEQUENCE</scope>
    <source>
        <strain evidence="2">Expedition CK06-06</strain>
    </source>
</reference>
<dbReference type="Gene3D" id="1.10.3020.20">
    <property type="match status" value="1"/>
</dbReference>
<name>X1DL47_9ZZZZ</name>
<comment type="caution">
    <text evidence="2">The sequence shown here is derived from an EMBL/GenBank/DDBJ whole genome shotgun (WGS) entry which is preliminary data.</text>
</comment>
<evidence type="ECO:0000313" key="2">
    <source>
        <dbReference type="EMBL" id="GAH21621.1"/>
    </source>
</evidence>
<dbReference type="AlphaFoldDB" id="X1DL47"/>
<dbReference type="PANTHER" id="PTHR43056:SF10">
    <property type="entry name" value="COCE_NOND FAMILY, PUTATIVE (AFU_ORTHOLOGUE AFUA_7G00600)-RELATED"/>
    <property type="match status" value="1"/>
</dbReference>